<dbReference type="GeneID" id="64667606"/>
<dbReference type="EMBL" id="JABBWK010000706">
    <property type="protein sequence ID" value="KAG1879944.1"/>
    <property type="molecule type" value="Genomic_DNA"/>
</dbReference>
<dbReference type="RefSeq" id="XP_041216053.1">
    <property type="nucleotide sequence ID" value="XM_041373308.1"/>
</dbReference>
<keyword evidence="2" id="KW-1185">Reference proteome</keyword>
<feature type="non-terminal residue" evidence="1">
    <location>
        <position position="65"/>
    </location>
</feature>
<dbReference type="AlphaFoldDB" id="A0AAD4DMG9"/>
<feature type="non-terminal residue" evidence="1">
    <location>
        <position position="1"/>
    </location>
</feature>
<evidence type="ECO:0000313" key="2">
    <source>
        <dbReference type="Proteomes" id="UP001195769"/>
    </source>
</evidence>
<reference evidence="1" key="1">
    <citation type="journal article" date="2020" name="New Phytol.">
        <title>Comparative genomics reveals dynamic genome evolution in host specialist ectomycorrhizal fungi.</title>
        <authorList>
            <person name="Lofgren L.A."/>
            <person name="Nguyen N.H."/>
            <person name="Vilgalys R."/>
            <person name="Ruytinx J."/>
            <person name="Liao H.L."/>
            <person name="Branco S."/>
            <person name="Kuo A."/>
            <person name="LaButti K."/>
            <person name="Lipzen A."/>
            <person name="Andreopoulos W."/>
            <person name="Pangilinan J."/>
            <person name="Riley R."/>
            <person name="Hundley H."/>
            <person name="Na H."/>
            <person name="Barry K."/>
            <person name="Grigoriev I.V."/>
            <person name="Stajich J.E."/>
            <person name="Kennedy P.G."/>
        </authorList>
    </citation>
    <scope>NUCLEOTIDE SEQUENCE</scope>
    <source>
        <strain evidence="1">FC203</strain>
    </source>
</reference>
<dbReference type="Proteomes" id="UP001195769">
    <property type="component" value="Unassembled WGS sequence"/>
</dbReference>
<proteinExistence type="predicted"/>
<sequence length="65" mass="7403">LAYVEWFTPFPATPDPRHSMYKISQLIKSGERVASIIPVSNITRSIHLMPRFGAVAPRHWTVNNV</sequence>
<comment type="caution">
    <text evidence="1">The sequence shown here is derived from an EMBL/GenBank/DDBJ whole genome shotgun (WGS) entry which is preliminary data.</text>
</comment>
<protein>
    <submittedName>
        <fullName evidence="1">Uncharacterized protein</fullName>
    </submittedName>
</protein>
<evidence type="ECO:0000313" key="1">
    <source>
        <dbReference type="EMBL" id="KAG1879944.1"/>
    </source>
</evidence>
<name>A0AAD4DMG9_9AGAM</name>
<accession>A0AAD4DMG9</accession>
<organism evidence="1 2">
    <name type="scientific">Suillus fuscotomentosus</name>
    <dbReference type="NCBI Taxonomy" id="1912939"/>
    <lineage>
        <taxon>Eukaryota</taxon>
        <taxon>Fungi</taxon>
        <taxon>Dikarya</taxon>
        <taxon>Basidiomycota</taxon>
        <taxon>Agaricomycotina</taxon>
        <taxon>Agaricomycetes</taxon>
        <taxon>Agaricomycetidae</taxon>
        <taxon>Boletales</taxon>
        <taxon>Suillineae</taxon>
        <taxon>Suillaceae</taxon>
        <taxon>Suillus</taxon>
    </lineage>
</organism>
<gene>
    <name evidence="1" type="ORF">F5891DRAFT_892060</name>
</gene>